<accession>A0A6J5N222</accession>
<protein>
    <submittedName>
        <fullName evidence="2">Uncharacterized protein</fullName>
    </submittedName>
</protein>
<sequence length="150" mass="16176">MPWISITSDGLRDRLASDEFEALLAESPAPEAKIDEILEQVAQEIVSRVNSGRRKRGLPPVTNTGRFIPPGSQRHGYALARRLLSEAFPSLAEFNGDDRKIAVEAAETFMDDLAKNDADSDDIGANSFASTSGSSLRYGGNATMDFATSP</sequence>
<dbReference type="EMBL" id="LR796574">
    <property type="protein sequence ID" value="CAB4152722.1"/>
    <property type="molecule type" value="Genomic_DNA"/>
</dbReference>
<gene>
    <name evidence="2" type="ORF">UFOVP612_22</name>
</gene>
<name>A0A6J5N222_9CAUD</name>
<reference evidence="2" key="1">
    <citation type="submission" date="2020-04" db="EMBL/GenBank/DDBJ databases">
        <authorList>
            <person name="Chiriac C."/>
            <person name="Salcher M."/>
            <person name="Ghai R."/>
            <person name="Kavagutti S V."/>
        </authorList>
    </citation>
    <scope>NUCLEOTIDE SEQUENCE</scope>
</reference>
<organism evidence="2">
    <name type="scientific">uncultured Caudovirales phage</name>
    <dbReference type="NCBI Taxonomy" id="2100421"/>
    <lineage>
        <taxon>Viruses</taxon>
        <taxon>Duplodnaviria</taxon>
        <taxon>Heunggongvirae</taxon>
        <taxon>Uroviricota</taxon>
        <taxon>Caudoviricetes</taxon>
        <taxon>Peduoviridae</taxon>
        <taxon>Maltschvirus</taxon>
        <taxon>Maltschvirus maltsch</taxon>
    </lineage>
</organism>
<evidence type="ECO:0000313" key="2">
    <source>
        <dbReference type="EMBL" id="CAB4152722.1"/>
    </source>
</evidence>
<feature type="region of interest" description="Disordered" evidence="1">
    <location>
        <begin position="49"/>
        <end position="72"/>
    </location>
</feature>
<feature type="region of interest" description="Disordered" evidence="1">
    <location>
        <begin position="115"/>
        <end position="150"/>
    </location>
</feature>
<evidence type="ECO:0000256" key="1">
    <source>
        <dbReference type="SAM" id="MobiDB-lite"/>
    </source>
</evidence>
<proteinExistence type="predicted"/>